<dbReference type="AlphaFoldDB" id="A0A832J4B0"/>
<dbReference type="EMBL" id="DRNF01000360">
    <property type="protein sequence ID" value="HHJ81107.1"/>
    <property type="molecule type" value="Genomic_DNA"/>
</dbReference>
<evidence type="ECO:0000313" key="2">
    <source>
        <dbReference type="EMBL" id="HHJ81107.1"/>
    </source>
</evidence>
<protein>
    <submittedName>
        <fullName evidence="2">Uncharacterized protein</fullName>
    </submittedName>
</protein>
<evidence type="ECO:0000256" key="1">
    <source>
        <dbReference type="SAM" id="SignalP"/>
    </source>
</evidence>
<comment type="caution">
    <text evidence="2">The sequence shown here is derived from an EMBL/GenBank/DDBJ whole genome shotgun (WGS) entry which is preliminary data.</text>
</comment>
<proteinExistence type="predicted"/>
<name>A0A832J4B0_9GAMM</name>
<feature type="signal peptide" evidence="1">
    <location>
        <begin position="1"/>
        <end position="30"/>
    </location>
</feature>
<feature type="chain" id="PRO_5032393707" evidence="1">
    <location>
        <begin position="31"/>
        <end position="448"/>
    </location>
</feature>
<keyword evidence="1" id="KW-0732">Signal</keyword>
<reference evidence="2" key="1">
    <citation type="journal article" date="2020" name="mSystems">
        <title>Genome- and Community-Level Interaction Insights into Carbon Utilization and Element Cycling Functions of Hydrothermarchaeota in Hydrothermal Sediment.</title>
        <authorList>
            <person name="Zhou Z."/>
            <person name="Liu Y."/>
            <person name="Xu W."/>
            <person name="Pan J."/>
            <person name="Luo Z.H."/>
            <person name="Li M."/>
        </authorList>
    </citation>
    <scope>NUCLEOTIDE SEQUENCE [LARGE SCALE GENOMIC DNA]</scope>
    <source>
        <strain evidence="2">HyVt-505</strain>
    </source>
</reference>
<dbReference type="Gene3D" id="1.25.40.10">
    <property type="entry name" value="Tetratricopeptide repeat domain"/>
    <property type="match status" value="1"/>
</dbReference>
<dbReference type="SUPFAM" id="SSF48452">
    <property type="entry name" value="TPR-like"/>
    <property type="match status" value="1"/>
</dbReference>
<dbReference type="Proteomes" id="UP000885832">
    <property type="component" value="Unassembled WGS sequence"/>
</dbReference>
<gene>
    <name evidence="2" type="ORF">ENJ65_05695</name>
</gene>
<organism evidence="2">
    <name type="scientific">Candidatus Tenderia electrophaga</name>
    <dbReference type="NCBI Taxonomy" id="1748243"/>
    <lineage>
        <taxon>Bacteria</taxon>
        <taxon>Pseudomonadati</taxon>
        <taxon>Pseudomonadota</taxon>
        <taxon>Gammaproteobacteria</taxon>
        <taxon>Candidatus Tenderiales</taxon>
        <taxon>Candidatus Tenderiaceae</taxon>
        <taxon>Candidatus Tenderia</taxon>
    </lineage>
</organism>
<accession>A0A832J4B0</accession>
<sequence>MQQIAYPSRQLKRPLLMAAMLLSSGCVSMAYIQDPLEQFLINQQPELAIVALDQQPNKKRDQALYHLNKATLLRMQGNFKDSNAEFEKAKQISEKLTALSLREQATAITVNDAMRSYLPPAFEQTMIYCFKIINYLELNDIDGARVETLQLDVFLKQNLEKKEPAFARYLSGMVYEASKEPSNALIDYRKAYQAYNNANLTIPMQLKKDLLRLTDNQGLYNEHQDYRKKFKLEYWPTQAELNQQGETIVILFNGLIPHKYETAINAQDPGSGQLHRIAIPFYEKRETNIKTMQIAVTNKSANGELFLALDKQAEDSLSDKMPGIITRAIARVSVKNNLSDNMEKQSPLLGVLTNIATFLSEQADTRAWYSLPQEILIGRIASAPGAYNLNIRLNNATNSTVSQKLLKITPKQQQKRFYSWHWAASTVISKRDDHARITYSATIHHRID</sequence>
<dbReference type="InterPro" id="IPR011990">
    <property type="entry name" value="TPR-like_helical_dom_sf"/>
</dbReference>